<name>A0A7S3B8G9_9EUKA</name>
<dbReference type="AlphaFoldDB" id="A0A7S3B8G9"/>
<proteinExistence type="predicted"/>
<accession>A0A7S3B8G9</accession>
<organism evidence="1">
    <name type="scientific">Haptolina ericina</name>
    <dbReference type="NCBI Taxonomy" id="156174"/>
    <lineage>
        <taxon>Eukaryota</taxon>
        <taxon>Haptista</taxon>
        <taxon>Haptophyta</taxon>
        <taxon>Prymnesiophyceae</taxon>
        <taxon>Prymnesiales</taxon>
        <taxon>Prymnesiaceae</taxon>
        <taxon>Haptolina</taxon>
    </lineage>
</organism>
<protein>
    <submittedName>
        <fullName evidence="1">Uncharacterized protein</fullName>
    </submittedName>
</protein>
<reference evidence="1" key="1">
    <citation type="submission" date="2021-01" db="EMBL/GenBank/DDBJ databases">
        <authorList>
            <person name="Corre E."/>
            <person name="Pelletier E."/>
            <person name="Niang G."/>
            <person name="Scheremetjew M."/>
            <person name="Finn R."/>
            <person name="Kale V."/>
            <person name="Holt S."/>
            <person name="Cochrane G."/>
            <person name="Meng A."/>
            <person name="Brown T."/>
            <person name="Cohen L."/>
        </authorList>
    </citation>
    <scope>NUCLEOTIDE SEQUENCE</scope>
    <source>
        <strain evidence="1">CCMP281</strain>
    </source>
</reference>
<dbReference type="EMBL" id="HBHX01047333">
    <property type="protein sequence ID" value="CAE0126652.1"/>
    <property type="molecule type" value="Transcribed_RNA"/>
</dbReference>
<evidence type="ECO:0000313" key="1">
    <source>
        <dbReference type="EMBL" id="CAE0126652.1"/>
    </source>
</evidence>
<sequence length="179" mass="18103">MRGNRDYPAVAAWLGAMSDRSAVQTVRSDDGTLVRLFSRVFGMSGGSAPTDESDAAFGGAAALEAGGKLIANREAVLGDILLHAGLGDQLTNTTARAVVDDALALVAHRLTTGGALDASSVTSHDESDASAAAATASAALSFLRARVSAPRDMSAAAAVQLRAACAAEAVTAYDRFGYS</sequence>
<gene>
    <name evidence="1" type="ORF">HERI1096_LOCUS26200</name>
</gene>